<evidence type="ECO:0000313" key="2">
    <source>
        <dbReference type="EMBL" id="AXF86466.1"/>
    </source>
</evidence>
<feature type="transmembrane region" description="Helical" evidence="1">
    <location>
        <begin position="75"/>
        <end position="93"/>
    </location>
</feature>
<keyword evidence="1" id="KW-0472">Membrane</keyword>
<dbReference type="RefSeq" id="WP_114563540.1">
    <property type="nucleotide sequence ID" value="NZ_CP031124.1"/>
</dbReference>
<organism evidence="2 3">
    <name type="scientific">Ephemeroptericola cinctiostellae</name>
    <dbReference type="NCBI Taxonomy" id="2268024"/>
    <lineage>
        <taxon>Bacteria</taxon>
        <taxon>Pseudomonadati</taxon>
        <taxon>Pseudomonadota</taxon>
        <taxon>Betaproteobacteria</taxon>
        <taxon>Burkholderiales</taxon>
        <taxon>Burkholderiaceae</taxon>
        <taxon>Ephemeroptericola</taxon>
    </lineage>
</organism>
<reference evidence="3" key="1">
    <citation type="submission" date="2018-07" db="EMBL/GenBank/DDBJ databases">
        <authorList>
            <person name="Kim H."/>
        </authorList>
    </citation>
    <scope>NUCLEOTIDE SEQUENCE [LARGE SCALE GENOMIC DNA]</scope>
    <source>
        <strain evidence="3">F02</strain>
    </source>
</reference>
<keyword evidence="1" id="KW-0812">Transmembrane</keyword>
<dbReference type="Proteomes" id="UP000252182">
    <property type="component" value="Chromosome"/>
</dbReference>
<evidence type="ECO:0000313" key="3">
    <source>
        <dbReference type="Proteomes" id="UP000252182"/>
    </source>
</evidence>
<feature type="transmembrane region" description="Helical" evidence="1">
    <location>
        <begin position="45"/>
        <end position="63"/>
    </location>
</feature>
<proteinExistence type="predicted"/>
<dbReference type="KEGG" id="hyf:DTO96_102220"/>
<keyword evidence="3" id="KW-1185">Reference proteome</keyword>
<protein>
    <submittedName>
        <fullName evidence="2">Uncharacterized protein</fullName>
    </submittedName>
</protein>
<keyword evidence="1" id="KW-1133">Transmembrane helix</keyword>
<gene>
    <name evidence="2" type="ORF">DTO96_102220</name>
</gene>
<dbReference type="EMBL" id="CP031124">
    <property type="protein sequence ID" value="AXF86466.1"/>
    <property type="molecule type" value="Genomic_DNA"/>
</dbReference>
<evidence type="ECO:0000256" key="1">
    <source>
        <dbReference type="SAM" id="Phobius"/>
    </source>
</evidence>
<sequence>MILENEWLFYVMAIAFAVGSLFLLLGYMFGLVVIPSLVSSSKWKYVALISSILVPPLVAVICLMNYKRTAYASRFILLGVLAMVLGVLCMYYLGGTLGLPKPIGVA</sequence>
<dbReference type="AlphaFoldDB" id="A0A345DDM8"/>
<dbReference type="OrthoDB" id="9961449at2"/>
<feature type="transmembrane region" description="Helical" evidence="1">
    <location>
        <begin position="7"/>
        <end position="33"/>
    </location>
</feature>
<accession>A0A345DDM8</accession>
<name>A0A345DDM8_9BURK</name>